<evidence type="ECO:0000313" key="2">
    <source>
        <dbReference type="EMBL" id="MDT0618317.1"/>
    </source>
</evidence>
<feature type="transmembrane region" description="Helical" evidence="1">
    <location>
        <begin position="286"/>
        <end position="313"/>
    </location>
</feature>
<keyword evidence="1" id="KW-0812">Transmembrane</keyword>
<organism evidence="2 3">
    <name type="scientific">Spectribacter acetivorans</name>
    <dbReference type="NCBI Taxonomy" id="3075603"/>
    <lineage>
        <taxon>Bacteria</taxon>
        <taxon>Pseudomonadati</taxon>
        <taxon>Pseudomonadota</taxon>
        <taxon>Gammaproteobacteria</taxon>
        <taxon>Salinisphaerales</taxon>
        <taxon>Salinisphaeraceae</taxon>
        <taxon>Spectribacter</taxon>
    </lineage>
</organism>
<keyword evidence="1" id="KW-0472">Membrane</keyword>
<comment type="caution">
    <text evidence="2">The sequence shown here is derived from an EMBL/GenBank/DDBJ whole genome shotgun (WGS) entry which is preliminary data.</text>
</comment>
<proteinExistence type="predicted"/>
<dbReference type="EMBL" id="JAVRHY010000005">
    <property type="protein sequence ID" value="MDT0618317.1"/>
    <property type="molecule type" value="Genomic_DNA"/>
</dbReference>
<reference evidence="2 3" key="1">
    <citation type="submission" date="2023-09" db="EMBL/GenBank/DDBJ databases">
        <authorList>
            <person name="Rey-Velasco X."/>
        </authorList>
    </citation>
    <scope>NUCLEOTIDE SEQUENCE [LARGE SCALE GENOMIC DNA]</scope>
    <source>
        <strain evidence="2 3">P385</strain>
    </source>
</reference>
<gene>
    <name evidence="2" type="ORF">RM531_07500</name>
</gene>
<accession>A0ABU3B938</accession>
<evidence type="ECO:0000256" key="1">
    <source>
        <dbReference type="SAM" id="Phobius"/>
    </source>
</evidence>
<sequence>MNDLAHIVEIYRAIRDTKQVDGTTEAYLDVSGESMRLFLLQAEDEDRSEELGLAILSAPEDVQIGAAVNIRLFPPRSTPVYRNLEVFLGNGARLLSPIGEFYIVDLDWFSEDPGPPAEGENLKPLHSVLQQLCDSATLVDKDKTRLLFADSAGLVDLPINISPTDLNAITPESSDAFVEFCADSLHRKHRLEAVAKVVIRQTRGISANNRIHHVFRNLDVILSDAKSQHAVFLSAFSYEKVRDEVEALKVEYTSRIHKVLSSIQGQLLGIPAATVVVATQMKKADVMGAVFITNAAVLLGAFIFGIFLILLLVNQGHTLEVIKTEVARQKGQLKSELLEVADGFEAAFLMLERRINHQRLILWIVGVVVGVGLLLSCIAFWMLNSTIVKSMLDSVC</sequence>
<name>A0ABU3B938_9GAMM</name>
<dbReference type="Proteomes" id="UP001259982">
    <property type="component" value="Unassembled WGS sequence"/>
</dbReference>
<evidence type="ECO:0000313" key="3">
    <source>
        <dbReference type="Proteomes" id="UP001259982"/>
    </source>
</evidence>
<feature type="transmembrane region" description="Helical" evidence="1">
    <location>
        <begin position="360"/>
        <end position="383"/>
    </location>
</feature>
<protein>
    <submittedName>
        <fullName evidence="2">Uncharacterized protein</fullName>
    </submittedName>
</protein>
<keyword evidence="3" id="KW-1185">Reference proteome</keyword>
<dbReference type="RefSeq" id="WP_311658413.1">
    <property type="nucleotide sequence ID" value="NZ_JAVRHY010000005.1"/>
</dbReference>
<keyword evidence="1" id="KW-1133">Transmembrane helix</keyword>